<reference evidence="1 2" key="1">
    <citation type="journal article" date="2017" name="ISME J.">
        <title>Energy and carbon metabolisms in a deep terrestrial subsurface fluid microbial community.</title>
        <authorList>
            <person name="Momper L."/>
            <person name="Jungbluth S.P."/>
            <person name="Lee M.D."/>
            <person name="Amend J.P."/>
        </authorList>
    </citation>
    <scope>NUCLEOTIDE SEQUENCE [LARGE SCALE GENOMIC DNA]</scope>
    <source>
        <strain evidence="1">SURF_17</strain>
    </source>
</reference>
<evidence type="ECO:0000313" key="1">
    <source>
        <dbReference type="EMBL" id="RJP70178.1"/>
    </source>
</evidence>
<evidence type="ECO:0000313" key="2">
    <source>
        <dbReference type="Proteomes" id="UP000285961"/>
    </source>
</evidence>
<gene>
    <name evidence="1" type="ORF">C4532_09730</name>
</gene>
<organism evidence="1 2">
    <name type="scientific">Candidatus Abyssobacteria bacterium SURF_17</name>
    <dbReference type="NCBI Taxonomy" id="2093361"/>
    <lineage>
        <taxon>Bacteria</taxon>
        <taxon>Pseudomonadati</taxon>
        <taxon>Candidatus Hydrogenedentota</taxon>
        <taxon>Candidatus Abyssobacteria</taxon>
    </lineage>
</organism>
<dbReference type="Proteomes" id="UP000285961">
    <property type="component" value="Unassembled WGS sequence"/>
</dbReference>
<proteinExistence type="predicted"/>
<dbReference type="EMBL" id="QZKI01000072">
    <property type="protein sequence ID" value="RJP70178.1"/>
    <property type="molecule type" value="Genomic_DNA"/>
</dbReference>
<comment type="caution">
    <text evidence="1">The sequence shown here is derived from an EMBL/GenBank/DDBJ whole genome shotgun (WGS) entry which is preliminary data.</text>
</comment>
<sequence>MYETKGLGFRLFMCLLIMVSFVLLCSACSNPSVMDMERLKALNEIYGEKYSFKLSGDFYLEVTSKGDVQVTEEELIGIYKLFFFDSSKTKKRDTAFIYLNWYKRRGRFQYQIFYDPRTGQFKKSHASHA</sequence>
<accession>A0A419EYG0</accession>
<protein>
    <submittedName>
        <fullName evidence="1">Uncharacterized protein</fullName>
    </submittedName>
</protein>
<name>A0A419EYG0_9BACT</name>
<dbReference type="AlphaFoldDB" id="A0A419EYG0"/>